<organism evidence="1 2">
    <name type="scientific">Thermodesulfatator indicus (strain DSM 15286 / JCM 11887 / CIR29812)</name>
    <dbReference type="NCBI Taxonomy" id="667014"/>
    <lineage>
        <taxon>Bacteria</taxon>
        <taxon>Pseudomonadati</taxon>
        <taxon>Thermodesulfobacteriota</taxon>
        <taxon>Thermodesulfobacteria</taxon>
        <taxon>Thermodesulfobacteriales</taxon>
        <taxon>Thermodesulfatatoraceae</taxon>
        <taxon>Thermodesulfatator</taxon>
    </lineage>
</organism>
<gene>
    <name evidence="1" type="ordered locus">Thein_1975</name>
</gene>
<evidence type="ECO:0000313" key="1">
    <source>
        <dbReference type="EMBL" id="AEH45829.1"/>
    </source>
</evidence>
<dbReference type="HOGENOM" id="CLU_1757949_0_0_0"/>
<dbReference type="InParanoid" id="F8ACQ0"/>
<dbReference type="KEGG" id="tid:Thein_1975"/>
<protein>
    <submittedName>
        <fullName evidence="1">Uncharacterized protein</fullName>
    </submittedName>
</protein>
<dbReference type="PaxDb" id="667014-Thein_1975"/>
<dbReference type="STRING" id="667014.Thein_1975"/>
<reference evidence="1 2" key="2">
    <citation type="journal article" date="2012" name="Stand. Genomic Sci.">
        <title>Complete genome sequence of the thermophilic sulfate-reducing ocean bacterium Thermodesulfatator indicus type strain (CIR29812(T)).</title>
        <authorList>
            <person name="Anderson I."/>
            <person name="Saunders E."/>
            <person name="Lapidus A."/>
            <person name="Nolan M."/>
            <person name="Lucas S."/>
            <person name="Tice H."/>
            <person name="Del Rio T.G."/>
            <person name="Cheng J.F."/>
            <person name="Han C."/>
            <person name="Tapia R."/>
            <person name="Goodwin L.A."/>
            <person name="Pitluck S."/>
            <person name="Liolios K."/>
            <person name="Mavromatis K."/>
            <person name="Pagani I."/>
            <person name="Ivanova N."/>
            <person name="Mikhailova N."/>
            <person name="Pati A."/>
            <person name="Chen A."/>
            <person name="Palaniappan K."/>
            <person name="Land M."/>
            <person name="Hauser L."/>
            <person name="Jeffries C.D."/>
            <person name="Chang Y.J."/>
            <person name="Brambilla E.M."/>
            <person name="Rohde M."/>
            <person name="Spring S."/>
            <person name="Goker M."/>
            <person name="Detter J.C."/>
            <person name="Woyke T."/>
            <person name="Bristow J."/>
            <person name="Eisen J.A."/>
            <person name="Markowitz V."/>
            <person name="Hugenholtz P."/>
            <person name="Kyrpides N.C."/>
            <person name="Klenk H.P."/>
        </authorList>
    </citation>
    <scope>NUCLEOTIDE SEQUENCE [LARGE SCALE GENOMIC DNA]</scope>
    <source>
        <strain evidence="2">DSM 15286 / JCM 11887 / CIR29812</strain>
    </source>
</reference>
<name>F8ACQ0_THEID</name>
<dbReference type="Proteomes" id="UP000006793">
    <property type="component" value="Chromosome"/>
</dbReference>
<evidence type="ECO:0000313" key="2">
    <source>
        <dbReference type="Proteomes" id="UP000006793"/>
    </source>
</evidence>
<accession>F8ACQ0</accession>
<proteinExistence type="predicted"/>
<reference evidence="2" key="1">
    <citation type="submission" date="2011-04" db="EMBL/GenBank/DDBJ databases">
        <title>The complete genome of Thermodesulfatator indicus DSM 15286.</title>
        <authorList>
            <person name="Lucas S."/>
            <person name="Copeland A."/>
            <person name="Lapidus A."/>
            <person name="Bruce D."/>
            <person name="Goodwin L."/>
            <person name="Pitluck S."/>
            <person name="Peters L."/>
            <person name="Kyrpides N."/>
            <person name="Mavromatis K."/>
            <person name="Pagani I."/>
            <person name="Ivanova N."/>
            <person name="Saunders L."/>
            <person name="Detter J.C."/>
            <person name="Tapia R."/>
            <person name="Han C."/>
            <person name="Land M."/>
            <person name="Hauser L."/>
            <person name="Markowitz V."/>
            <person name="Cheng J.-F."/>
            <person name="Hugenholtz P."/>
            <person name="Woyke T."/>
            <person name="Wu D."/>
            <person name="Spring S."/>
            <person name="Schroeder M."/>
            <person name="Brambilla E."/>
            <person name="Klenk H.-P."/>
            <person name="Eisen J.A."/>
        </authorList>
    </citation>
    <scope>NUCLEOTIDE SEQUENCE [LARGE SCALE GENOMIC DNA]</scope>
    <source>
        <strain evidence="2">DSM 15286 / JCM 11887 / CIR29812</strain>
    </source>
</reference>
<dbReference type="EMBL" id="CP002683">
    <property type="protein sequence ID" value="AEH45829.1"/>
    <property type="molecule type" value="Genomic_DNA"/>
</dbReference>
<keyword evidence="2" id="KW-1185">Reference proteome</keyword>
<sequence>MKLNKRILETRVTRERGILKVRDSGGELVFTWRGVDPLGRLQEAREFKIPAEFLDHLETILSTPTCLDASGRASLNEPELSFVVAVKWEDNRRVFELRPREEKAKPYFRVRLSVCEALRIAALARRCADWAHYFVRFVMFTREQEGRT</sequence>
<dbReference type="AlphaFoldDB" id="F8ACQ0"/>
<dbReference type="RefSeq" id="WP_013908568.1">
    <property type="nucleotide sequence ID" value="NC_015681.1"/>
</dbReference>